<dbReference type="AlphaFoldDB" id="A0A5E4CN62"/>
<accession>A0A5E4CN62</accession>
<feature type="chain" id="PRO_5033479354" evidence="1">
    <location>
        <begin position="21"/>
        <end position="217"/>
    </location>
</feature>
<dbReference type="Proteomes" id="UP000335636">
    <property type="component" value="Unassembled WGS sequence"/>
</dbReference>
<evidence type="ECO:0000313" key="2">
    <source>
        <dbReference type="EMBL" id="KAF7470747.1"/>
    </source>
</evidence>
<gene>
    <name evidence="2" type="ORF">GHT09_017944</name>
    <name evidence="3" type="ORF">MONAX_5E029427</name>
</gene>
<evidence type="ECO:0000313" key="3">
    <source>
        <dbReference type="EMBL" id="VTJ83243.1"/>
    </source>
</evidence>
<sequence>MLRYLLKTLLQMNLFADSLAGDISNSSELLFGGFNSSLAALNHSTLPPSAPSLNEGSEGGAVTGGSEPSCHLVTYPDIRSIFRIRSFPTIHSGPETQNRPISAEMRRAGSAGGEVLTTNYAQRGGGNSGLRAAWGEASLRLLLAVSGIPTFRAFLRVFLFRNYGERTRQKGVVCMEEMEKTMGNELESYKLLTPEDSQGFKLRAPSHRWPRVTPSLL</sequence>
<reference evidence="2" key="2">
    <citation type="submission" date="2020-08" db="EMBL/GenBank/DDBJ databases">
        <authorList>
            <person name="Shumante A."/>
            <person name="Zimin A.V."/>
            <person name="Puiu D."/>
            <person name="Salzberg S.L."/>
        </authorList>
    </citation>
    <scope>NUCLEOTIDE SEQUENCE</scope>
    <source>
        <strain evidence="2">WC2-LM</strain>
        <tissue evidence="2">Liver</tissue>
    </source>
</reference>
<feature type="signal peptide" evidence="1">
    <location>
        <begin position="1"/>
        <end position="20"/>
    </location>
</feature>
<dbReference type="EMBL" id="WJEC01007012">
    <property type="protein sequence ID" value="KAF7470747.1"/>
    <property type="molecule type" value="Genomic_DNA"/>
</dbReference>
<dbReference type="Proteomes" id="UP000662637">
    <property type="component" value="Unassembled WGS sequence"/>
</dbReference>
<proteinExistence type="predicted"/>
<evidence type="ECO:0000313" key="4">
    <source>
        <dbReference type="Proteomes" id="UP000335636"/>
    </source>
</evidence>
<dbReference type="EMBL" id="CABDUW010001668">
    <property type="protein sequence ID" value="VTJ83243.1"/>
    <property type="molecule type" value="Genomic_DNA"/>
</dbReference>
<name>A0A5E4CN62_MARMO</name>
<evidence type="ECO:0000256" key="1">
    <source>
        <dbReference type="SAM" id="SignalP"/>
    </source>
</evidence>
<protein>
    <submittedName>
        <fullName evidence="3">Uncharacterized protein</fullName>
    </submittedName>
</protein>
<organism evidence="3 4">
    <name type="scientific">Marmota monax</name>
    <name type="common">Woodchuck</name>
    <dbReference type="NCBI Taxonomy" id="9995"/>
    <lineage>
        <taxon>Eukaryota</taxon>
        <taxon>Metazoa</taxon>
        <taxon>Chordata</taxon>
        <taxon>Craniata</taxon>
        <taxon>Vertebrata</taxon>
        <taxon>Euteleostomi</taxon>
        <taxon>Mammalia</taxon>
        <taxon>Eutheria</taxon>
        <taxon>Euarchontoglires</taxon>
        <taxon>Glires</taxon>
        <taxon>Rodentia</taxon>
        <taxon>Sciuromorpha</taxon>
        <taxon>Sciuridae</taxon>
        <taxon>Xerinae</taxon>
        <taxon>Marmotini</taxon>
        <taxon>Marmota</taxon>
    </lineage>
</organism>
<keyword evidence="1" id="KW-0732">Signal</keyword>
<keyword evidence="4" id="KW-1185">Reference proteome</keyword>
<reference evidence="3 4" key="1">
    <citation type="submission" date="2019-04" db="EMBL/GenBank/DDBJ databases">
        <authorList>
            <person name="Alioto T."/>
            <person name="Alioto T."/>
        </authorList>
    </citation>
    <scope>NUCLEOTIDE SEQUENCE [LARGE SCALE GENOMIC DNA]</scope>
</reference>